<keyword evidence="3" id="KW-1185">Reference proteome</keyword>
<gene>
    <name evidence="2" type="ORF">R2Q92_08135</name>
</gene>
<sequence length="140" mass="13805">MTVRVVTPVRVTAAGVGVLGAALLGGCATGDTGTADSGGGSPSHADGSYTAEGSYATPESVETVTVTVTLEGDIVTAVEVVGEPTNAESQRYQAEFIGGIAAEVVGKDIDEVSVSRVAGSSLTSGGFRQALDQIKADSAA</sequence>
<accession>A0ABU5N6U2</accession>
<dbReference type="RefSeq" id="WP_194424333.1">
    <property type="nucleotide sequence ID" value="NZ_BAAAPT010000002.1"/>
</dbReference>
<feature type="region of interest" description="Disordered" evidence="1">
    <location>
        <begin position="32"/>
        <end position="56"/>
    </location>
</feature>
<reference evidence="2 3" key="1">
    <citation type="submission" date="2023-10" db="EMBL/GenBank/DDBJ databases">
        <title>Microbacterium xanthum sp. nov., isolated from seaweed.</title>
        <authorList>
            <person name="Lee S.D."/>
        </authorList>
    </citation>
    <scope>NUCLEOTIDE SEQUENCE [LARGE SCALE GENOMIC DNA]</scope>
    <source>
        <strain evidence="2 3">KCTC 19124</strain>
    </source>
</reference>
<name>A0ABU5N6U2_9MICO</name>
<evidence type="ECO:0008006" key="4">
    <source>
        <dbReference type="Google" id="ProtNLM"/>
    </source>
</evidence>
<dbReference type="EMBL" id="JAWJYN010000002">
    <property type="protein sequence ID" value="MDZ8161809.1"/>
    <property type="molecule type" value="Genomic_DNA"/>
</dbReference>
<evidence type="ECO:0000313" key="3">
    <source>
        <dbReference type="Proteomes" id="UP001291912"/>
    </source>
</evidence>
<protein>
    <recommendedName>
        <fullName evidence="4">FMN-binding domain-containing protein</fullName>
    </recommendedName>
</protein>
<evidence type="ECO:0000313" key="2">
    <source>
        <dbReference type="EMBL" id="MDZ8161809.1"/>
    </source>
</evidence>
<dbReference type="Proteomes" id="UP001291912">
    <property type="component" value="Unassembled WGS sequence"/>
</dbReference>
<comment type="caution">
    <text evidence="2">The sequence shown here is derived from an EMBL/GenBank/DDBJ whole genome shotgun (WGS) entry which is preliminary data.</text>
</comment>
<dbReference type="PROSITE" id="PS51257">
    <property type="entry name" value="PROKAR_LIPOPROTEIN"/>
    <property type="match status" value="1"/>
</dbReference>
<organism evidence="2 3">
    <name type="scientific">Microbacterium aquimaris</name>
    <dbReference type="NCBI Taxonomy" id="459816"/>
    <lineage>
        <taxon>Bacteria</taxon>
        <taxon>Bacillati</taxon>
        <taxon>Actinomycetota</taxon>
        <taxon>Actinomycetes</taxon>
        <taxon>Micrococcales</taxon>
        <taxon>Microbacteriaceae</taxon>
        <taxon>Microbacterium</taxon>
    </lineage>
</organism>
<evidence type="ECO:0000256" key="1">
    <source>
        <dbReference type="SAM" id="MobiDB-lite"/>
    </source>
</evidence>
<proteinExistence type="predicted"/>